<dbReference type="Proteomes" id="UP001583177">
    <property type="component" value="Unassembled WGS sequence"/>
</dbReference>
<organism evidence="1 2">
    <name type="scientific">Diaporthe australafricana</name>
    <dbReference type="NCBI Taxonomy" id="127596"/>
    <lineage>
        <taxon>Eukaryota</taxon>
        <taxon>Fungi</taxon>
        <taxon>Dikarya</taxon>
        <taxon>Ascomycota</taxon>
        <taxon>Pezizomycotina</taxon>
        <taxon>Sordariomycetes</taxon>
        <taxon>Sordariomycetidae</taxon>
        <taxon>Diaporthales</taxon>
        <taxon>Diaporthaceae</taxon>
        <taxon>Diaporthe</taxon>
    </lineage>
</organism>
<evidence type="ECO:0008006" key="3">
    <source>
        <dbReference type="Google" id="ProtNLM"/>
    </source>
</evidence>
<dbReference type="EMBL" id="JAWRVE010000043">
    <property type="protein sequence ID" value="KAL1868894.1"/>
    <property type="molecule type" value="Genomic_DNA"/>
</dbReference>
<comment type="caution">
    <text evidence="1">The sequence shown here is derived from an EMBL/GenBank/DDBJ whole genome shotgun (WGS) entry which is preliminary data.</text>
</comment>
<gene>
    <name evidence="1" type="ORF">Daus18300_005730</name>
</gene>
<evidence type="ECO:0000313" key="1">
    <source>
        <dbReference type="EMBL" id="KAL1868894.1"/>
    </source>
</evidence>
<proteinExistence type="predicted"/>
<reference evidence="1 2" key="1">
    <citation type="journal article" date="2024" name="IMA Fungus">
        <title>IMA Genome - F19 : A genome assembly and annotation guide to empower mycologists, including annotated draft genome sequences of Ceratocystis pirilliformis, Diaporthe australafricana, Fusarium ophioides, Paecilomyces lecythidis, and Sporothrix stenoceras.</title>
        <authorList>
            <person name="Aylward J."/>
            <person name="Wilson A.M."/>
            <person name="Visagie C.M."/>
            <person name="Spraker J."/>
            <person name="Barnes I."/>
            <person name="Buitendag C."/>
            <person name="Ceriani C."/>
            <person name="Del Mar Angel L."/>
            <person name="du Plessis D."/>
            <person name="Fuchs T."/>
            <person name="Gasser K."/>
            <person name="Kramer D."/>
            <person name="Li W."/>
            <person name="Munsamy K."/>
            <person name="Piso A."/>
            <person name="Price J.L."/>
            <person name="Sonnekus B."/>
            <person name="Thomas C."/>
            <person name="van der Nest A."/>
            <person name="van Dijk A."/>
            <person name="van Heerden A."/>
            <person name="van Vuuren N."/>
            <person name="Yilmaz N."/>
            <person name="Duong T.A."/>
            <person name="van der Merwe N.A."/>
            <person name="Wingfield M.J."/>
            <person name="Wingfield B.D."/>
        </authorList>
    </citation>
    <scope>NUCLEOTIDE SEQUENCE [LARGE SCALE GENOMIC DNA]</scope>
    <source>
        <strain evidence="1 2">CMW 18300</strain>
    </source>
</reference>
<keyword evidence="2" id="KW-1185">Reference proteome</keyword>
<sequence>MDSLRVKHVANDVEAFLRGKVQNLPNLNDHVKRASGEVVRLLLHGKAGYRALGVAQDYRVLATPAELAKNAARVAAKRWNEHMASQGIIGFDLVAKGKKSIAKRIKNCMTELEPYFSAHPEKMAAYNAHYRDVDAIVGANKDVEADGEPYELHPTYVNGQVSSCGLCGHPQADRAALESHHKAKHQKSSAAALAFSRCTECEWMSKLGRPGDLDDHLHSDHDLYPAGHADEFSTKVAHIKRKKRDMVVRLLSEAQDILDTLSGAPPPSNVNRSGWSKDRLVADLASIRRQVKSYNGWEVEVRAQRDA</sequence>
<name>A0ABR3WZY1_9PEZI</name>
<accession>A0ABR3WZY1</accession>
<protein>
    <recommendedName>
        <fullName evidence="3">C2H2-type domain-containing protein</fullName>
    </recommendedName>
</protein>
<evidence type="ECO:0000313" key="2">
    <source>
        <dbReference type="Proteomes" id="UP001583177"/>
    </source>
</evidence>